<reference evidence="1 2" key="1">
    <citation type="submission" date="2019-06" db="EMBL/GenBank/DDBJ databases">
        <authorList>
            <person name="Broberg M."/>
        </authorList>
    </citation>
    <scope>NUCLEOTIDE SEQUENCE [LARGE SCALE GENOMIC DNA]</scope>
</reference>
<evidence type="ECO:0008006" key="3">
    <source>
        <dbReference type="Google" id="ProtNLM"/>
    </source>
</evidence>
<dbReference type="EMBL" id="CABFNS010000806">
    <property type="protein sequence ID" value="VUC29609.1"/>
    <property type="molecule type" value="Genomic_DNA"/>
</dbReference>
<comment type="caution">
    <text evidence="1">The sequence shown here is derived from an EMBL/GenBank/DDBJ whole genome shotgun (WGS) entry which is preliminary data.</text>
</comment>
<dbReference type="CDD" id="cd09917">
    <property type="entry name" value="F-box_SF"/>
    <property type="match status" value="1"/>
</dbReference>
<sequence>MAESPVQASQLSLEDAFPGEIHSQIAGLLDPVGLISLSQASRYFRKLIKPGKTEFAERLLVWECLEKHGGGTSLFHTHADGYAQLHETLDPWEANLWACPGCLQLLPHHRFDNKSLLWLATRKPAPGTSAANIASSWVPAKSEDHSEKEAKRIVREVKSYYRTDHPDRDDPSRENPRCGYARYKRRCIECQYQLGMYRGRAGPPRSSEITPTSIRLSRRILLGSGFVRFWPKLEDMIQSKPPSLQPGKTPWRREKKVWEMYMIRCLGCEEWKELRAFRIEGARRGWAPSEGQVPQFLPRDITKDDSSPKMVSRSVDDLRCNHCFAREHGEERLTEILATRFDMNIQPLLSELEWHLHSHYKSVKYLAAEGDAERHRPKTKDHEGNFDKLVRLVRQAEENNDVLSQTLNWRLKEADVDRLRTEAKEFKDIYIKMRKSYPRLASKLRNDEHFLKWVNDFENSEQEWKWLKDCQRKITENPALLLEYALNYDAMV</sequence>
<accession>A0ABY6UIB3</accession>
<evidence type="ECO:0000313" key="1">
    <source>
        <dbReference type="EMBL" id="VUC29609.1"/>
    </source>
</evidence>
<evidence type="ECO:0000313" key="2">
    <source>
        <dbReference type="Proteomes" id="UP000766486"/>
    </source>
</evidence>
<organism evidence="1 2">
    <name type="scientific">Bionectria ochroleuca</name>
    <name type="common">Gliocladium roseum</name>
    <dbReference type="NCBI Taxonomy" id="29856"/>
    <lineage>
        <taxon>Eukaryota</taxon>
        <taxon>Fungi</taxon>
        <taxon>Dikarya</taxon>
        <taxon>Ascomycota</taxon>
        <taxon>Pezizomycotina</taxon>
        <taxon>Sordariomycetes</taxon>
        <taxon>Hypocreomycetidae</taxon>
        <taxon>Hypocreales</taxon>
        <taxon>Bionectriaceae</taxon>
        <taxon>Clonostachys</taxon>
    </lineage>
</organism>
<protein>
    <recommendedName>
        <fullName evidence="3">F-box domain-containing protein</fullName>
    </recommendedName>
</protein>
<gene>
    <name evidence="1" type="ORF">CLO192961_LOCUS262199</name>
</gene>
<name>A0ABY6UIB3_BIOOC</name>
<keyword evidence="2" id="KW-1185">Reference proteome</keyword>
<dbReference type="Proteomes" id="UP000766486">
    <property type="component" value="Unassembled WGS sequence"/>
</dbReference>
<proteinExistence type="predicted"/>